<dbReference type="EMBL" id="LAZR01032657">
    <property type="protein sequence ID" value="KKL50288.1"/>
    <property type="molecule type" value="Genomic_DNA"/>
</dbReference>
<feature type="domain" description="Mce/MlaD" evidence="2">
    <location>
        <begin position="38"/>
        <end position="68"/>
    </location>
</feature>
<evidence type="ECO:0000313" key="3">
    <source>
        <dbReference type="EMBL" id="KKL50288.1"/>
    </source>
</evidence>
<dbReference type="InterPro" id="IPR003399">
    <property type="entry name" value="Mce/MlaD"/>
</dbReference>
<evidence type="ECO:0000256" key="1">
    <source>
        <dbReference type="SAM" id="Phobius"/>
    </source>
</evidence>
<reference evidence="3" key="1">
    <citation type="journal article" date="2015" name="Nature">
        <title>Complex archaea that bridge the gap between prokaryotes and eukaryotes.</title>
        <authorList>
            <person name="Spang A."/>
            <person name="Saw J.H."/>
            <person name="Jorgensen S.L."/>
            <person name="Zaremba-Niedzwiedzka K."/>
            <person name="Martijn J."/>
            <person name="Lind A.E."/>
            <person name="van Eijk R."/>
            <person name="Schleper C."/>
            <person name="Guy L."/>
            <person name="Ettema T.J."/>
        </authorList>
    </citation>
    <scope>NUCLEOTIDE SEQUENCE</scope>
</reference>
<feature type="transmembrane region" description="Helical" evidence="1">
    <location>
        <begin position="6"/>
        <end position="27"/>
    </location>
</feature>
<dbReference type="AlphaFoldDB" id="A0A0F9CLV6"/>
<gene>
    <name evidence="3" type="ORF">LCGC14_2306980</name>
</gene>
<proteinExistence type="predicted"/>
<feature type="non-terminal residue" evidence="3">
    <location>
        <position position="68"/>
    </location>
</feature>
<name>A0A0F9CLV6_9ZZZZ</name>
<dbReference type="Pfam" id="PF02470">
    <property type="entry name" value="MlaD"/>
    <property type="match status" value="1"/>
</dbReference>
<evidence type="ECO:0000259" key="2">
    <source>
        <dbReference type="Pfam" id="PF02470"/>
    </source>
</evidence>
<keyword evidence="1" id="KW-0812">Transmembrane</keyword>
<organism evidence="3">
    <name type="scientific">marine sediment metagenome</name>
    <dbReference type="NCBI Taxonomy" id="412755"/>
    <lineage>
        <taxon>unclassified sequences</taxon>
        <taxon>metagenomes</taxon>
        <taxon>ecological metagenomes</taxon>
    </lineage>
</organism>
<keyword evidence="1" id="KW-0472">Membrane</keyword>
<comment type="caution">
    <text evidence="3">The sequence shown here is derived from an EMBL/GenBank/DDBJ whole genome shotgun (WGS) entry which is preliminary data.</text>
</comment>
<keyword evidence="1" id="KW-1133">Transmembrane helix</keyword>
<protein>
    <recommendedName>
        <fullName evidence="2">Mce/MlaD domain-containing protein</fullName>
    </recommendedName>
</protein>
<sequence length="68" mass="7464">MRLSSEIKIGIIITTAIAATIWGLNFLKGRNILTRVDTYYAVFNNIGGLEKNSKIFISGYNVGQVGDI</sequence>
<accession>A0A0F9CLV6</accession>